<dbReference type="AlphaFoldDB" id="R7QJ29"/>
<name>R7QJ29_CHOCR</name>
<sequence length="62" mass="7368">MILCVTLKSKRPLGRECYVLRKRYDWRCEAENAFVNSTLKGYLRVTPPRLAQNRKKQTVVLR</sequence>
<dbReference type="RefSeq" id="XP_005718390.1">
    <property type="nucleotide sequence ID" value="XM_005718333.1"/>
</dbReference>
<reference evidence="2" key="1">
    <citation type="journal article" date="2013" name="Proc. Natl. Acad. Sci. U.S.A.">
        <title>Genome structure and metabolic features in the red seaweed Chondrus crispus shed light on evolution of the Archaeplastida.</title>
        <authorList>
            <person name="Collen J."/>
            <person name="Porcel B."/>
            <person name="Carre W."/>
            <person name="Ball S.G."/>
            <person name="Chaparro C."/>
            <person name="Tonon T."/>
            <person name="Barbeyron T."/>
            <person name="Michel G."/>
            <person name="Noel B."/>
            <person name="Valentin K."/>
            <person name="Elias M."/>
            <person name="Artiguenave F."/>
            <person name="Arun A."/>
            <person name="Aury J.M."/>
            <person name="Barbosa-Neto J.F."/>
            <person name="Bothwell J.H."/>
            <person name="Bouget F.Y."/>
            <person name="Brillet L."/>
            <person name="Cabello-Hurtado F."/>
            <person name="Capella-Gutierrez S."/>
            <person name="Charrier B."/>
            <person name="Cladiere L."/>
            <person name="Cock J.M."/>
            <person name="Coelho S.M."/>
            <person name="Colleoni C."/>
            <person name="Czjzek M."/>
            <person name="Da Silva C."/>
            <person name="Delage L."/>
            <person name="Denoeud F."/>
            <person name="Deschamps P."/>
            <person name="Dittami S.M."/>
            <person name="Gabaldon T."/>
            <person name="Gachon C.M."/>
            <person name="Groisillier A."/>
            <person name="Herve C."/>
            <person name="Jabbari K."/>
            <person name="Katinka M."/>
            <person name="Kloareg B."/>
            <person name="Kowalczyk N."/>
            <person name="Labadie K."/>
            <person name="Leblanc C."/>
            <person name="Lopez P.J."/>
            <person name="McLachlan D.H."/>
            <person name="Meslet-Cladiere L."/>
            <person name="Moustafa A."/>
            <person name="Nehr Z."/>
            <person name="Nyvall Collen P."/>
            <person name="Panaud O."/>
            <person name="Partensky F."/>
            <person name="Poulain J."/>
            <person name="Rensing S.A."/>
            <person name="Rousvoal S."/>
            <person name="Samson G."/>
            <person name="Symeonidi A."/>
            <person name="Weissenbach J."/>
            <person name="Zambounis A."/>
            <person name="Wincker P."/>
            <person name="Boyen C."/>
        </authorList>
    </citation>
    <scope>NUCLEOTIDE SEQUENCE [LARGE SCALE GENOMIC DNA]</scope>
    <source>
        <strain evidence="2">cv. Stackhouse</strain>
    </source>
</reference>
<gene>
    <name evidence="1" type="ORF">CHC_T00001106001</name>
</gene>
<dbReference type="Proteomes" id="UP000012073">
    <property type="component" value="Unassembled WGS sequence"/>
</dbReference>
<organism evidence="1 2">
    <name type="scientific">Chondrus crispus</name>
    <name type="common">Carrageen Irish moss</name>
    <name type="synonym">Polymorpha crispa</name>
    <dbReference type="NCBI Taxonomy" id="2769"/>
    <lineage>
        <taxon>Eukaryota</taxon>
        <taxon>Rhodophyta</taxon>
        <taxon>Florideophyceae</taxon>
        <taxon>Rhodymeniophycidae</taxon>
        <taxon>Gigartinales</taxon>
        <taxon>Gigartinaceae</taxon>
        <taxon>Chondrus</taxon>
    </lineage>
</organism>
<dbReference type="Gramene" id="CDF38497">
    <property type="protein sequence ID" value="CDF38497"/>
    <property type="gene ID" value="CHC_T00001106001"/>
</dbReference>
<protein>
    <submittedName>
        <fullName evidence="1">Uncharacterized protein</fullName>
    </submittedName>
</protein>
<keyword evidence="2" id="KW-1185">Reference proteome</keyword>
<dbReference type="GeneID" id="17326108"/>
<proteinExistence type="predicted"/>
<dbReference type="EMBL" id="HG001939">
    <property type="protein sequence ID" value="CDF38497.1"/>
    <property type="molecule type" value="Genomic_DNA"/>
</dbReference>
<dbReference type="KEGG" id="ccp:CHC_T00001106001"/>
<evidence type="ECO:0000313" key="2">
    <source>
        <dbReference type="Proteomes" id="UP000012073"/>
    </source>
</evidence>
<accession>R7QJ29</accession>
<evidence type="ECO:0000313" key="1">
    <source>
        <dbReference type="EMBL" id="CDF38497.1"/>
    </source>
</evidence>